<dbReference type="InterPro" id="IPR050582">
    <property type="entry name" value="HAD-like_SerB"/>
</dbReference>
<comment type="cofactor">
    <cofactor evidence="1">
        <name>Mg(2+)</name>
        <dbReference type="ChEBI" id="CHEBI:18420"/>
    </cofactor>
</comment>
<evidence type="ECO:0000256" key="6">
    <source>
        <dbReference type="ARBA" id="ARBA00022801"/>
    </source>
</evidence>
<dbReference type="CDD" id="cd04901">
    <property type="entry name" value="ACT_3PGDH"/>
    <property type="match status" value="1"/>
</dbReference>
<keyword evidence="13" id="KW-1185">Reference proteome</keyword>
<dbReference type="Gene3D" id="3.30.70.260">
    <property type="match status" value="1"/>
</dbReference>
<keyword evidence="7" id="KW-0460">Magnesium</keyword>
<comment type="catalytic activity">
    <reaction evidence="9">
        <text>O-phospho-L-serine + H2O = L-serine + phosphate</text>
        <dbReference type="Rhea" id="RHEA:21208"/>
        <dbReference type="ChEBI" id="CHEBI:15377"/>
        <dbReference type="ChEBI" id="CHEBI:33384"/>
        <dbReference type="ChEBI" id="CHEBI:43474"/>
        <dbReference type="ChEBI" id="CHEBI:57524"/>
        <dbReference type="EC" id="3.1.3.3"/>
    </reaction>
</comment>
<evidence type="ECO:0000256" key="7">
    <source>
        <dbReference type="ARBA" id="ARBA00022842"/>
    </source>
</evidence>
<evidence type="ECO:0000256" key="4">
    <source>
        <dbReference type="ARBA" id="ARBA00022605"/>
    </source>
</evidence>
<dbReference type="Proteomes" id="UP001597387">
    <property type="component" value="Unassembled WGS sequence"/>
</dbReference>
<dbReference type="RefSeq" id="WP_255899800.1">
    <property type="nucleotide sequence ID" value="NZ_JAFMZO010000001.1"/>
</dbReference>
<name>A0ABW4ZHB4_9SPHI</name>
<dbReference type="SUPFAM" id="SSF55021">
    <property type="entry name" value="ACT-like"/>
    <property type="match status" value="1"/>
</dbReference>
<organism evidence="12 13">
    <name type="scientific">Paradesertivirga mongoliensis</name>
    <dbReference type="NCBI Taxonomy" id="2100740"/>
    <lineage>
        <taxon>Bacteria</taxon>
        <taxon>Pseudomonadati</taxon>
        <taxon>Bacteroidota</taxon>
        <taxon>Sphingobacteriia</taxon>
        <taxon>Sphingobacteriales</taxon>
        <taxon>Sphingobacteriaceae</taxon>
        <taxon>Paradesertivirga</taxon>
    </lineage>
</organism>
<dbReference type="InterPro" id="IPR045865">
    <property type="entry name" value="ACT-like_dom_sf"/>
</dbReference>
<evidence type="ECO:0000256" key="2">
    <source>
        <dbReference type="ARBA" id="ARBA00005135"/>
    </source>
</evidence>
<evidence type="ECO:0000256" key="1">
    <source>
        <dbReference type="ARBA" id="ARBA00001946"/>
    </source>
</evidence>
<reference evidence="13" key="1">
    <citation type="journal article" date="2019" name="Int. J. Syst. Evol. Microbiol.">
        <title>The Global Catalogue of Microorganisms (GCM) 10K type strain sequencing project: providing services to taxonomists for standard genome sequencing and annotation.</title>
        <authorList>
            <consortium name="The Broad Institute Genomics Platform"/>
            <consortium name="The Broad Institute Genome Sequencing Center for Infectious Disease"/>
            <person name="Wu L."/>
            <person name="Ma J."/>
        </authorList>
    </citation>
    <scope>NUCLEOTIDE SEQUENCE [LARGE SCALE GENOMIC DNA]</scope>
    <source>
        <strain evidence="13">KCTC 42217</strain>
    </source>
</reference>
<dbReference type="EMBL" id="JBHUHZ010000001">
    <property type="protein sequence ID" value="MFD2161256.1"/>
    <property type="molecule type" value="Genomic_DNA"/>
</dbReference>
<sequence>MKNYYIIDFDSTFTQVEALDELARISLQDNPNREAIYKQIEDLTNAAMEGRLSFRESLTQRVKVLEANRDHLKLLVSRLKKLVSSSFSRNKTFFKNHPDDVLIVSGGFKEFITPVVLPYGIKKENIYANTFLFDVDGKIVGYDDSNPLSEEGGKVKLLKQLKLEGNIFGIGDGYSDFQLKESGLIQKFYAFTENIARQSILEKADHVTPSFDEFLYINQLPRAISYPKNRILCLIVGEVPDESIQILKKDGFSIRHKSTFEEKYVPDVGMLLLAEGEKVEDAKLKEAIKLKTIGYLGNSKQQFSHKLATEMGIVVFDDPRDNPRNIQSIPRRMSDFINRGDTYLSANFPNLQLSKVGNAHRLLHIHRNVPGILAQINQIYANHNINILSQFLMTNSTIGYVITDVSVQYDKQVLKELKEISDTIKFRILY</sequence>
<comment type="pathway">
    <text evidence="2">Amino-acid biosynthesis; L-serine biosynthesis; L-serine from 3-phospho-D-glycerate: step 3/3.</text>
</comment>
<protein>
    <recommendedName>
        <fullName evidence="3">phosphoserine phosphatase</fullName>
        <ecNumber evidence="3">3.1.3.3</ecNumber>
    </recommendedName>
</protein>
<dbReference type="Gene3D" id="3.40.50.1000">
    <property type="entry name" value="HAD superfamily/HAD-like"/>
    <property type="match status" value="1"/>
</dbReference>
<evidence type="ECO:0000256" key="10">
    <source>
        <dbReference type="ARBA" id="ARBA00048523"/>
    </source>
</evidence>
<dbReference type="PROSITE" id="PS51671">
    <property type="entry name" value="ACT"/>
    <property type="match status" value="1"/>
</dbReference>
<accession>A0ABW4ZHB4</accession>
<dbReference type="PANTHER" id="PTHR43344">
    <property type="entry name" value="PHOSPHOSERINE PHOSPHATASE"/>
    <property type="match status" value="1"/>
</dbReference>
<dbReference type="InterPro" id="IPR023214">
    <property type="entry name" value="HAD_sf"/>
</dbReference>
<evidence type="ECO:0000256" key="9">
    <source>
        <dbReference type="ARBA" id="ARBA00048138"/>
    </source>
</evidence>
<dbReference type="InterPro" id="IPR054480">
    <property type="entry name" value="AHAS_small-like_ACT"/>
</dbReference>
<dbReference type="Pfam" id="PF22629">
    <property type="entry name" value="ACT_AHAS_ss"/>
    <property type="match status" value="1"/>
</dbReference>
<evidence type="ECO:0000256" key="3">
    <source>
        <dbReference type="ARBA" id="ARBA00012640"/>
    </source>
</evidence>
<feature type="domain" description="ACT" evidence="11">
    <location>
        <begin position="361"/>
        <end position="430"/>
    </location>
</feature>
<evidence type="ECO:0000313" key="12">
    <source>
        <dbReference type="EMBL" id="MFD2161256.1"/>
    </source>
</evidence>
<dbReference type="PANTHER" id="PTHR43344:SF2">
    <property type="entry name" value="PHOSPHOSERINE PHOSPHATASE"/>
    <property type="match status" value="1"/>
</dbReference>
<dbReference type="EC" id="3.1.3.3" evidence="3"/>
<gene>
    <name evidence="12" type="ORF">ACFSJU_02570</name>
</gene>
<evidence type="ECO:0000256" key="5">
    <source>
        <dbReference type="ARBA" id="ARBA00022723"/>
    </source>
</evidence>
<comment type="caution">
    <text evidence="12">The sequence shown here is derived from an EMBL/GenBank/DDBJ whole genome shotgun (WGS) entry which is preliminary data.</text>
</comment>
<dbReference type="InterPro" id="IPR036412">
    <property type="entry name" value="HAD-like_sf"/>
</dbReference>
<keyword evidence="5" id="KW-0479">Metal-binding</keyword>
<evidence type="ECO:0000259" key="11">
    <source>
        <dbReference type="PROSITE" id="PS51671"/>
    </source>
</evidence>
<keyword evidence="4" id="KW-0028">Amino-acid biosynthesis</keyword>
<keyword evidence="8" id="KW-0718">Serine biosynthesis</keyword>
<keyword evidence="6" id="KW-0378">Hydrolase</keyword>
<dbReference type="SUPFAM" id="SSF56784">
    <property type="entry name" value="HAD-like"/>
    <property type="match status" value="1"/>
</dbReference>
<dbReference type="NCBIfam" id="TIGR01488">
    <property type="entry name" value="HAD-SF-IB"/>
    <property type="match status" value="1"/>
</dbReference>
<dbReference type="SUPFAM" id="SSF52283">
    <property type="entry name" value="Formate/glycerate dehydrogenase catalytic domain-like"/>
    <property type="match status" value="1"/>
</dbReference>
<evidence type="ECO:0000256" key="8">
    <source>
        <dbReference type="ARBA" id="ARBA00023299"/>
    </source>
</evidence>
<proteinExistence type="predicted"/>
<comment type="catalytic activity">
    <reaction evidence="10">
        <text>O-phospho-D-serine + H2O = D-serine + phosphate</text>
        <dbReference type="Rhea" id="RHEA:24873"/>
        <dbReference type="ChEBI" id="CHEBI:15377"/>
        <dbReference type="ChEBI" id="CHEBI:35247"/>
        <dbReference type="ChEBI" id="CHEBI:43474"/>
        <dbReference type="ChEBI" id="CHEBI:58680"/>
        <dbReference type="EC" id="3.1.3.3"/>
    </reaction>
</comment>
<dbReference type="InterPro" id="IPR002912">
    <property type="entry name" value="ACT_dom"/>
</dbReference>
<evidence type="ECO:0000313" key="13">
    <source>
        <dbReference type="Proteomes" id="UP001597387"/>
    </source>
</evidence>
<dbReference type="Gene3D" id="1.10.150.210">
    <property type="entry name" value="Phosphoserine phosphatase, domain 2"/>
    <property type="match status" value="1"/>
</dbReference>